<name>A0ABS6EU77_9FIRM</name>
<dbReference type="RefSeq" id="WP_216470963.1">
    <property type="nucleotide sequence ID" value="NZ_JAHLQI010000007.1"/>
</dbReference>
<protein>
    <submittedName>
        <fullName evidence="1">Uncharacterized protein</fullName>
    </submittedName>
</protein>
<proteinExistence type="predicted"/>
<dbReference type="EMBL" id="JAHLQI010000007">
    <property type="protein sequence ID" value="MBU5491249.1"/>
    <property type="molecule type" value="Genomic_DNA"/>
</dbReference>
<organism evidence="1 2">
    <name type="scientific">Butyricicoccus intestinisimiae</name>
    <dbReference type="NCBI Taxonomy" id="2841509"/>
    <lineage>
        <taxon>Bacteria</taxon>
        <taxon>Bacillati</taxon>
        <taxon>Bacillota</taxon>
        <taxon>Clostridia</taxon>
        <taxon>Eubacteriales</taxon>
        <taxon>Butyricicoccaceae</taxon>
        <taxon>Butyricicoccus</taxon>
    </lineage>
</organism>
<dbReference type="Proteomes" id="UP000783588">
    <property type="component" value="Unassembled WGS sequence"/>
</dbReference>
<comment type="caution">
    <text evidence="1">The sequence shown here is derived from an EMBL/GenBank/DDBJ whole genome shotgun (WGS) entry which is preliminary data.</text>
</comment>
<sequence length="140" mass="16897">MRDDSKYMPLYGYNPLVYDYRKHMRDDIEAWLMKRYSYNDMTDIGFEERVYKILLKEYSVVGSGMSESNSWIAEEKLCHNWALLKEACRYFGVDPNLDDMRECDLIIRQYLLSECLHEVLSGIYEKIEQWSKFAPARFWD</sequence>
<accession>A0ABS6EU77</accession>
<keyword evidence="2" id="KW-1185">Reference proteome</keyword>
<reference evidence="1 2" key="1">
    <citation type="submission" date="2021-06" db="EMBL/GenBank/DDBJ databases">
        <authorList>
            <person name="Sun Q."/>
            <person name="Li D."/>
        </authorList>
    </citation>
    <scope>NUCLEOTIDE SEQUENCE [LARGE SCALE GENOMIC DNA]</scope>
    <source>
        <strain evidence="1 2">MSJd-7</strain>
    </source>
</reference>
<gene>
    <name evidence="1" type="ORF">KQI75_11590</name>
</gene>
<evidence type="ECO:0000313" key="2">
    <source>
        <dbReference type="Proteomes" id="UP000783588"/>
    </source>
</evidence>
<evidence type="ECO:0000313" key="1">
    <source>
        <dbReference type="EMBL" id="MBU5491249.1"/>
    </source>
</evidence>